<reference evidence="1 2" key="1">
    <citation type="submission" date="2008-03" db="EMBL/GenBank/DDBJ databases">
        <title>Sequencing of the draft genome and assembly of Burkholderia ambifaria MEX-5.</title>
        <authorList>
            <consortium name="US DOE Joint Genome Institute (JGI-PGF)"/>
            <person name="Copeland A."/>
            <person name="Lucas S."/>
            <person name="Lapidus A."/>
            <person name="Glavina del Rio T."/>
            <person name="Dalin E."/>
            <person name="Tice H."/>
            <person name="Bruce D."/>
            <person name="Goodwin L."/>
            <person name="Pitluck S."/>
            <person name="Larimer F."/>
            <person name="Land M.L."/>
            <person name="Hauser L."/>
            <person name="Tiedje J."/>
            <person name="Richardson P."/>
        </authorList>
    </citation>
    <scope>NUCLEOTIDE SEQUENCE [LARGE SCALE GENOMIC DNA]</scope>
    <source>
        <strain evidence="1 2">MEX-5</strain>
    </source>
</reference>
<comment type="caution">
    <text evidence="1">The sequence shown here is derived from an EMBL/GenBank/DDBJ whole genome shotgun (WGS) entry which is preliminary data.</text>
</comment>
<proteinExistence type="predicted"/>
<dbReference type="EMBL" id="ABLK01000479">
    <property type="protein sequence ID" value="EDT37403.1"/>
    <property type="molecule type" value="Genomic_DNA"/>
</dbReference>
<organism evidence="1 2">
    <name type="scientific">Burkholderia ambifaria MEX-5</name>
    <dbReference type="NCBI Taxonomy" id="396597"/>
    <lineage>
        <taxon>Bacteria</taxon>
        <taxon>Pseudomonadati</taxon>
        <taxon>Pseudomonadota</taxon>
        <taxon>Betaproteobacteria</taxon>
        <taxon>Burkholderiales</taxon>
        <taxon>Burkholderiaceae</taxon>
        <taxon>Burkholderia</taxon>
        <taxon>Burkholderia cepacia complex</taxon>
    </lineage>
</organism>
<gene>
    <name evidence="1" type="ORF">BamMEX5DRAFT_6822</name>
</gene>
<dbReference type="AlphaFoldDB" id="B1TGA6"/>
<protein>
    <submittedName>
        <fullName evidence="1">ISRSO16-transposase orfB protein</fullName>
    </submittedName>
</protein>
<sequence length="54" mass="6250">MQRFGASQWQTCALLQLSRTVYRYESVARDQSALEMRIKEITEVRVHYGAPACT</sequence>
<dbReference type="PATRIC" id="fig|396597.7.peg.513"/>
<evidence type="ECO:0000313" key="1">
    <source>
        <dbReference type="EMBL" id="EDT37403.1"/>
    </source>
</evidence>
<dbReference type="Proteomes" id="UP000004814">
    <property type="component" value="Unassembled WGS sequence"/>
</dbReference>
<accession>B1TGA6</accession>
<name>B1TGA6_9BURK</name>
<evidence type="ECO:0000313" key="2">
    <source>
        <dbReference type="Proteomes" id="UP000004814"/>
    </source>
</evidence>